<dbReference type="Pfam" id="PF17921">
    <property type="entry name" value="Integrase_H2C2"/>
    <property type="match status" value="1"/>
</dbReference>
<reference evidence="4 5" key="1">
    <citation type="submission" date="2020-06" db="EMBL/GenBank/DDBJ databases">
        <authorList>
            <person name="Li R."/>
            <person name="Bekaert M."/>
        </authorList>
    </citation>
    <scope>NUCLEOTIDE SEQUENCE [LARGE SCALE GENOMIC DNA]</scope>
    <source>
        <strain evidence="5">wild</strain>
    </source>
</reference>
<dbReference type="InterPro" id="IPR043502">
    <property type="entry name" value="DNA/RNA_pol_sf"/>
</dbReference>
<dbReference type="SUPFAM" id="SSF56672">
    <property type="entry name" value="DNA/RNA polymerases"/>
    <property type="match status" value="1"/>
</dbReference>
<dbReference type="Pfam" id="PF17919">
    <property type="entry name" value="RT_RNaseH_2"/>
    <property type="match status" value="1"/>
</dbReference>
<dbReference type="Proteomes" id="UP000507470">
    <property type="component" value="Unassembled WGS sequence"/>
</dbReference>
<sequence>MDNQDASMSAQKVEIAFNGVANELDGLREVVNLQGDVATELKGGRVCSNLLNLANEAYSDLDGHNEATERELVGIFIDGLAHSYLKMKLMRENPATFALAVKSAMTEQNLRKRFTLRTERVDEPRFVPSFSKIAEPIVALTRKNKVFDWTNTCQVALEKLRGELVKVPLLAYPDLNKPYVLYTDASDNCVGACLTQVQESPVKGENEVERPIHFLSHKLSDTQTLEDIPEKENFQFEEFDMSIEQVKDKTLRELKEQLVSDKVSEAVQNKYIIIDDVLYYISNVDNDPIIRLYIPSHIKQAVVEQYHDKNGHMGIDKTFDSIRQKYFWLNMFKELYNYVTTCVPC</sequence>
<proteinExistence type="predicted"/>
<dbReference type="PANTHER" id="PTHR37984:SF5">
    <property type="entry name" value="PROTEIN NYNRIN-LIKE"/>
    <property type="match status" value="1"/>
</dbReference>
<dbReference type="OrthoDB" id="6091944at2759"/>
<dbReference type="InterPro" id="IPR041588">
    <property type="entry name" value="Integrase_H2C2"/>
</dbReference>
<feature type="domain" description="Integrase zinc-binding" evidence="3">
    <location>
        <begin position="294"/>
        <end position="345"/>
    </location>
</feature>
<evidence type="ECO:0000259" key="3">
    <source>
        <dbReference type="Pfam" id="PF17921"/>
    </source>
</evidence>
<dbReference type="PANTHER" id="PTHR37984">
    <property type="entry name" value="PROTEIN CBG26694"/>
    <property type="match status" value="1"/>
</dbReference>
<dbReference type="EMBL" id="CACVKT020007997">
    <property type="protein sequence ID" value="CAC5412412.1"/>
    <property type="molecule type" value="Genomic_DNA"/>
</dbReference>
<dbReference type="Gene3D" id="1.10.340.70">
    <property type="match status" value="1"/>
</dbReference>
<evidence type="ECO:0000259" key="2">
    <source>
        <dbReference type="Pfam" id="PF17919"/>
    </source>
</evidence>
<keyword evidence="5" id="KW-1185">Reference proteome</keyword>
<name>A0A6J8DYG2_MYTCO</name>
<dbReference type="Gene3D" id="3.30.70.270">
    <property type="match status" value="1"/>
</dbReference>
<dbReference type="InterPro" id="IPR050951">
    <property type="entry name" value="Retrovirus_Pol_polyprotein"/>
</dbReference>
<evidence type="ECO:0000256" key="1">
    <source>
        <dbReference type="ARBA" id="ARBA00023268"/>
    </source>
</evidence>
<protein>
    <recommendedName>
        <fullName evidence="6">Integrase zinc-binding domain-containing protein</fullName>
    </recommendedName>
</protein>
<organism evidence="4 5">
    <name type="scientific">Mytilus coruscus</name>
    <name type="common">Sea mussel</name>
    <dbReference type="NCBI Taxonomy" id="42192"/>
    <lineage>
        <taxon>Eukaryota</taxon>
        <taxon>Metazoa</taxon>
        <taxon>Spiralia</taxon>
        <taxon>Lophotrochozoa</taxon>
        <taxon>Mollusca</taxon>
        <taxon>Bivalvia</taxon>
        <taxon>Autobranchia</taxon>
        <taxon>Pteriomorphia</taxon>
        <taxon>Mytilida</taxon>
        <taxon>Mytiloidea</taxon>
        <taxon>Mytilidae</taxon>
        <taxon>Mytilinae</taxon>
        <taxon>Mytilus</taxon>
    </lineage>
</organism>
<evidence type="ECO:0008006" key="6">
    <source>
        <dbReference type="Google" id="ProtNLM"/>
    </source>
</evidence>
<dbReference type="AlphaFoldDB" id="A0A6J8DYG2"/>
<keyword evidence="1" id="KW-0511">Multifunctional enzyme</keyword>
<evidence type="ECO:0000313" key="4">
    <source>
        <dbReference type="EMBL" id="CAC5412412.1"/>
    </source>
</evidence>
<gene>
    <name evidence="4" type="ORF">MCOR_45389</name>
</gene>
<accession>A0A6J8DYG2</accession>
<evidence type="ECO:0000313" key="5">
    <source>
        <dbReference type="Proteomes" id="UP000507470"/>
    </source>
</evidence>
<feature type="domain" description="Reverse transcriptase/retrotransposon-derived protein RNase H-like" evidence="2">
    <location>
        <begin position="149"/>
        <end position="232"/>
    </location>
</feature>
<dbReference type="InterPro" id="IPR043128">
    <property type="entry name" value="Rev_trsase/Diguanyl_cyclase"/>
</dbReference>
<dbReference type="GO" id="GO:0003824">
    <property type="term" value="F:catalytic activity"/>
    <property type="evidence" value="ECO:0007669"/>
    <property type="project" value="UniProtKB-KW"/>
</dbReference>
<dbReference type="InterPro" id="IPR041577">
    <property type="entry name" value="RT_RNaseH_2"/>
</dbReference>
<dbReference type="FunFam" id="1.10.340.70:FF:000001">
    <property type="entry name" value="Retrovirus-related Pol polyprotein from transposon gypsy-like Protein"/>
    <property type="match status" value="1"/>
</dbReference>